<sequence length="486" mass="53552">MLKGHLFLLHADLADVAYDAIVLPTDSTFSVREEWTKLGVDTSKPARFDEQHFGRTGRTWWVDVTDRGRSDADALVAHLAACLDDVAATLNTRLARVAVPVLGVGGGGLDDESGSVQGRLLDVLVKAAEHHVLDILLTTIDERRFQALQDARLGDPTRWFPGFAQSGRPDEPTLSLAQTLGTRARKGELSLFLGAGVSVGAGLPDWRTLVARIVAAAKLPDTITPQSFGELSLLDQAELLQRRDPKFASAVVDQVKTVKRPGLSHLLLAALRVQQSATTNYDDLYERAVSSADHRIRLAVLPYERRTDGRPWLLKMHGDVQHPDDIVLTRSQFAAYDARHRPAGALFQSMLLTSHLLVIGASLTDDNVLRLVHQVRDYLRPTAGTANFGTVLSLHPDPARSALWQDELDWISVDREGDDPGRVLEIFLDAVAMHAWSASTSVLDERFDSQLTIDERDLAQRVREIASEVERQTGHAWQGLKGALRL</sequence>
<dbReference type="AlphaFoldDB" id="A0A542EC48"/>
<dbReference type="SUPFAM" id="SSF52467">
    <property type="entry name" value="DHS-like NAD/FAD-binding domain"/>
    <property type="match status" value="1"/>
</dbReference>
<dbReference type="RefSeq" id="WP_141927191.1">
    <property type="nucleotide sequence ID" value="NZ_BAABCI010000004.1"/>
</dbReference>
<comment type="caution">
    <text evidence="1">The sequence shown here is derived from an EMBL/GenBank/DDBJ whole genome shotgun (WGS) entry which is preliminary data.</text>
</comment>
<dbReference type="OrthoDB" id="5241047at2"/>
<dbReference type="Gene3D" id="3.40.50.1220">
    <property type="entry name" value="TPP-binding domain"/>
    <property type="match status" value="1"/>
</dbReference>
<accession>A0A542EC48</accession>
<dbReference type="Pfam" id="PF13289">
    <property type="entry name" value="SIR2_2"/>
    <property type="match status" value="1"/>
</dbReference>
<organism evidence="1 2">
    <name type="scientific">Yimella lutea</name>
    <dbReference type="NCBI Taxonomy" id="587872"/>
    <lineage>
        <taxon>Bacteria</taxon>
        <taxon>Bacillati</taxon>
        <taxon>Actinomycetota</taxon>
        <taxon>Actinomycetes</taxon>
        <taxon>Micrococcales</taxon>
        <taxon>Dermacoccaceae</taxon>
        <taxon>Yimella</taxon>
    </lineage>
</organism>
<proteinExistence type="predicted"/>
<gene>
    <name evidence="1" type="ORF">FB459_0280</name>
</gene>
<dbReference type="InterPro" id="IPR029035">
    <property type="entry name" value="DHS-like_NAD/FAD-binding_dom"/>
</dbReference>
<dbReference type="EMBL" id="VFMO01000001">
    <property type="protein sequence ID" value="TQJ12903.1"/>
    <property type="molecule type" value="Genomic_DNA"/>
</dbReference>
<dbReference type="Proteomes" id="UP000320806">
    <property type="component" value="Unassembled WGS sequence"/>
</dbReference>
<evidence type="ECO:0000313" key="1">
    <source>
        <dbReference type="EMBL" id="TQJ12903.1"/>
    </source>
</evidence>
<evidence type="ECO:0000313" key="2">
    <source>
        <dbReference type="Proteomes" id="UP000320806"/>
    </source>
</evidence>
<reference evidence="1 2" key="1">
    <citation type="submission" date="2019-06" db="EMBL/GenBank/DDBJ databases">
        <title>Sequencing the genomes of 1000 actinobacteria strains.</title>
        <authorList>
            <person name="Klenk H.-P."/>
        </authorList>
    </citation>
    <scope>NUCLEOTIDE SEQUENCE [LARGE SCALE GENOMIC DNA]</scope>
    <source>
        <strain evidence="1 2">DSM 19828</strain>
    </source>
</reference>
<protein>
    <submittedName>
        <fullName evidence="1">SIR2-like protein</fullName>
    </submittedName>
</protein>
<name>A0A542EC48_9MICO</name>
<keyword evidence="2" id="KW-1185">Reference proteome</keyword>